<evidence type="ECO:0008006" key="4">
    <source>
        <dbReference type="Google" id="ProtNLM"/>
    </source>
</evidence>
<dbReference type="KEGG" id="emt:CPZ25_003985"/>
<organism evidence="2 3">
    <name type="scientific">Eubacterium maltosivorans</name>
    <dbReference type="NCBI Taxonomy" id="2041044"/>
    <lineage>
        <taxon>Bacteria</taxon>
        <taxon>Bacillati</taxon>
        <taxon>Bacillota</taxon>
        <taxon>Clostridia</taxon>
        <taxon>Eubacteriales</taxon>
        <taxon>Eubacteriaceae</taxon>
        <taxon>Eubacterium</taxon>
    </lineage>
</organism>
<keyword evidence="3" id="KW-1185">Reference proteome</keyword>
<evidence type="ECO:0000313" key="2">
    <source>
        <dbReference type="EMBL" id="QCT70514.1"/>
    </source>
</evidence>
<keyword evidence="1" id="KW-1133">Transmembrane helix</keyword>
<dbReference type="AlphaFoldDB" id="A0A4P9C5F3"/>
<keyword evidence="1" id="KW-0812">Transmembrane</keyword>
<dbReference type="EMBL" id="CP029487">
    <property type="protein sequence ID" value="QCT70514.1"/>
    <property type="molecule type" value="Genomic_DNA"/>
</dbReference>
<feature type="transmembrane region" description="Helical" evidence="1">
    <location>
        <begin position="169"/>
        <end position="188"/>
    </location>
</feature>
<proteinExistence type="predicted"/>
<dbReference type="CDD" id="cd21809">
    <property type="entry name" value="ABC-2_lan_permease-like"/>
    <property type="match status" value="1"/>
</dbReference>
<dbReference type="Pfam" id="PF12730">
    <property type="entry name" value="ABC2_membrane_4"/>
    <property type="match status" value="1"/>
</dbReference>
<feature type="transmembrane region" description="Helical" evidence="1">
    <location>
        <begin position="49"/>
        <end position="71"/>
    </location>
</feature>
<evidence type="ECO:0000256" key="1">
    <source>
        <dbReference type="SAM" id="Phobius"/>
    </source>
</evidence>
<protein>
    <recommendedName>
        <fullName evidence="4">ABC transporter permease</fullName>
    </recommendedName>
</protein>
<sequence length="249" mass="27967">MTYLKLEFYKLKRRRVFLTTTAILLIQAVWVIAATDQYLSKGRMLDFPWESLLMTFTSMQVIFFPIAAALLSSRICDIEHMGNTLKWLETTSETRSRLYFAKFSASNLLLFMSSLITFGSLIVYGFFVRAFAGLFPVTAFLTALMGTALVNAALISLFQGIAFYFKNQLIVMVAGIVFGFLGIMGSLLPSALRHLVLSCYYLDLSPATMAYPSGEILLTPVPAWPFAIALFLGIILYFAGRYCICKKEF</sequence>
<reference evidence="2 3" key="1">
    <citation type="submission" date="2018-05" db="EMBL/GenBank/DDBJ databases">
        <title>Genome comparison of Eubacterium sp.</title>
        <authorList>
            <person name="Feng Y."/>
            <person name="Sanchez-Andrea I."/>
            <person name="Stams A.J.M."/>
            <person name="De Vos W.M."/>
        </authorList>
    </citation>
    <scope>NUCLEOTIDE SEQUENCE [LARGE SCALE GENOMIC DNA]</scope>
    <source>
        <strain evidence="2 3">YI</strain>
    </source>
</reference>
<feature type="transmembrane region" description="Helical" evidence="1">
    <location>
        <begin position="133"/>
        <end position="157"/>
    </location>
</feature>
<name>A0A4P9C5F3_EUBML</name>
<evidence type="ECO:0000313" key="3">
    <source>
        <dbReference type="Proteomes" id="UP000218387"/>
    </source>
</evidence>
<feature type="transmembrane region" description="Helical" evidence="1">
    <location>
        <begin position="223"/>
        <end position="244"/>
    </location>
</feature>
<keyword evidence="1" id="KW-0472">Membrane</keyword>
<dbReference type="RefSeq" id="WP_096919808.1">
    <property type="nucleotide sequence ID" value="NZ_CP029487.1"/>
</dbReference>
<gene>
    <name evidence="2" type="ORF">CPZ25_003985</name>
</gene>
<dbReference type="Proteomes" id="UP000218387">
    <property type="component" value="Chromosome"/>
</dbReference>
<feature type="transmembrane region" description="Helical" evidence="1">
    <location>
        <begin position="105"/>
        <end position="127"/>
    </location>
</feature>
<accession>A0A4P9C5F3</accession>